<keyword evidence="1" id="KW-0812">Transmembrane</keyword>
<feature type="transmembrane region" description="Helical" evidence="1">
    <location>
        <begin position="133"/>
        <end position="155"/>
    </location>
</feature>
<feature type="transmembrane region" description="Helical" evidence="1">
    <location>
        <begin position="167"/>
        <end position="190"/>
    </location>
</feature>
<feature type="transmembrane region" description="Helical" evidence="1">
    <location>
        <begin position="323"/>
        <end position="347"/>
    </location>
</feature>
<feature type="transmembrane region" description="Helical" evidence="1">
    <location>
        <begin position="286"/>
        <end position="311"/>
    </location>
</feature>
<evidence type="ECO:0000256" key="1">
    <source>
        <dbReference type="SAM" id="Phobius"/>
    </source>
</evidence>
<proteinExistence type="predicted"/>
<feature type="transmembrane region" description="Helical" evidence="1">
    <location>
        <begin position="101"/>
        <end position="121"/>
    </location>
</feature>
<protein>
    <submittedName>
        <fullName evidence="2">Uncharacterized protein</fullName>
    </submittedName>
</protein>
<evidence type="ECO:0000313" key="2">
    <source>
        <dbReference type="EMBL" id="AIE91518.1"/>
    </source>
</evidence>
<keyword evidence="1" id="KW-0472">Membrane</keyword>
<keyword evidence="1" id="KW-1133">Transmembrane helix</keyword>
<sequence length="856" mass="94875">MSEDEEQLKPLLLQKKAWGNLELLEHIIDRHFRRLRDELGPFPSWQVTPLDGSVSESVSQLDEHLRNHGWRAMIDVGEPYVLTLIDLPDDRHPEQSPLVQTLFWVLATMFSLALGAAWLAYQDSSVNWYDSAVLQSSAIYFCAPLMAVIGLTSVIRKNIFQKHGVDAGNFLVAISPIMFFSKSVIIWPFGLFFFMNQRFMQTVAWANRRGMLISGVVTPFCFIISGLIFSVIGILMTANNSVDFIGAPAIIQLNSITHLIASFFITPEEIAVRTVWLHPLALAGQSLMTFGWILLLPIPGFPGYRLLWAIFGRETMTDSSTEFALYGVFLFAGVIILLTSGYIPWLIVISLGVWRMFSEQSITSAGLIVDEVTELDNRYGFRVFTSVAFALMLTFPGLAAVAPYENWEEGLALDWVEELDLQVDEEWSHTLDFEMVGISQRFVQVSVWADPPRPDWDLEIECGPRNVALPTTCDIGNVDLLNDGKATLSASISNNSTMLLPTVLHFIVDADSERSVKTITLNPETVVSPIQAHWQLEPTFDGLLACANLTFSNQQITGNLSTPTLLWSVTTPTNGIFTSDSEPEICLSGPNHGRMVLESDDFGQILPLSFISDEGEEFEWPLRLQNPTYALPIPSEGWWLDGKSEQTPSWLTAGNHVAWGEGDEICTNIAREPGLVDGVLTWNVETRDEVIIPDVNGTNQMHFTPPIGGVVSACDGDMIPPLQENFTTASGPSLALRFGDEVTWAWVDRPLASGEWELMNLGNTSIVIVTMSHHDLDDTETGWADSSGVTIPPGASMQLNLTQTFDSNDVLQVAWLSLHEESGITDSIRLNFGSWCHQGADIDHSDGQVECVISEG</sequence>
<name>A0A075FJX0_9EURY</name>
<dbReference type="EMBL" id="KF900340">
    <property type="protein sequence ID" value="AIE91518.1"/>
    <property type="molecule type" value="Genomic_DNA"/>
</dbReference>
<feature type="transmembrane region" description="Helical" evidence="1">
    <location>
        <begin position="210"/>
        <end position="232"/>
    </location>
</feature>
<feature type="transmembrane region" description="Helical" evidence="1">
    <location>
        <begin position="244"/>
        <end position="266"/>
    </location>
</feature>
<reference evidence="2" key="1">
    <citation type="journal article" date="2014" name="Genome Biol. Evol.">
        <title>Pangenome evidence for extensive interdomain horizontal transfer affecting lineage core and shell genes in uncultured planktonic thaumarchaeota and euryarchaeota.</title>
        <authorList>
            <person name="Deschamps P."/>
            <person name="Zivanovic Y."/>
            <person name="Moreira D."/>
            <person name="Rodriguez-Valera F."/>
            <person name="Lopez-Garcia P."/>
        </authorList>
    </citation>
    <scope>NUCLEOTIDE SEQUENCE</scope>
</reference>
<dbReference type="AlphaFoldDB" id="A0A075FJX0"/>
<organism evidence="2">
    <name type="scientific">uncultured marine group II/III euryarchaeote AD1000_12_B08</name>
    <dbReference type="NCBI Taxonomy" id="1457724"/>
    <lineage>
        <taxon>Archaea</taxon>
        <taxon>Methanobacteriati</taxon>
        <taxon>Methanobacteriota</taxon>
        <taxon>environmental samples</taxon>
    </lineage>
</organism>
<accession>A0A075FJX0</accession>
<feature type="transmembrane region" description="Helical" evidence="1">
    <location>
        <begin position="379"/>
        <end position="401"/>
    </location>
</feature>